<gene>
    <name evidence="1" type="ORF">L211DRAFT_848968</name>
</gene>
<dbReference type="AlphaFoldDB" id="A0A3N4LMS5"/>
<accession>A0A3N4LMS5</accession>
<evidence type="ECO:0000313" key="1">
    <source>
        <dbReference type="EMBL" id="RPB24227.1"/>
    </source>
</evidence>
<sequence length="203" mass="22698">MATITNEAQMFTSIQEVMSHPATDDINEHSLESPPAYEDVDTLHSLPRAPRTGKRYCALACFNCLLCCIPNCLWSCATSPSQARPELPQLPNDPNVLEIKECSWSCCCIGFNSRKHLYKLGIDPTPGLTVGGKVRPRGQLHARPVENYGGTVNAIDTRPVAVVPQRAHQYRYVRSIDSYRLEEKTKHVIAEHEGSRDSSQHIR</sequence>
<keyword evidence="2" id="KW-1185">Reference proteome</keyword>
<dbReference type="OrthoDB" id="5438667at2759"/>
<dbReference type="InParanoid" id="A0A3N4LMS5"/>
<dbReference type="EMBL" id="ML121542">
    <property type="protein sequence ID" value="RPB24227.1"/>
    <property type="molecule type" value="Genomic_DNA"/>
</dbReference>
<evidence type="ECO:0000313" key="2">
    <source>
        <dbReference type="Proteomes" id="UP000267821"/>
    </source>
</evidence>
<reference evidence="1 2" key="1">
    <citation type="journal article" date="2018" name="Nat. Ecol. Evol.">
        <title>Pezizomycetes genomes reveal the molecular basis of ectomycorrhizal truffle lifestyle.</title>
        <authorList>
            <person name="Murat C."/>
            <person name="Payen T."/>
            <person name="Noel B."/>
            <person name="Kuo A."/>
            <person name="Morin E."/>
            <person name="Chen J."/>
            <person name="Kohler A."/>
            <person name="Krizsan K."/>
            <person name="Balestrini R."/>
            <person name="Da Silva C."/>
            <person name="Montanini B."/>
            <person name="Hainaut M."/>
            <person name="Levati E."/>
            <person name="Barry K.W."/>
            <person name="Belfiori B."/>
            <person name="Cichocki N."/>
            <person name="Clum A."/>
            <person name="Dockter R.B."/>
            <person name="Fauchery L."/>
            <person name="Guy J."/>
            <person name="Iotti M."/>
            <person name="Le Tacon F."/>
            <person name="Lindquist E.A."/>
            <person name="Lipzen A."/>
            <person name="Malagnac F."/>
            <person name="Mello A."/>
            <person name="Molinier V."/>
            <person name="Miyauchi S."/>
            <person name="Poulain J."/>
            <person name="Riccioni C."/>
            <person name="Rubini A."/>
            <person name="Sitrit Y."/>
            <person name="Splivallo R."/>
            <person name="Traeger S."/>
            <person name="Wang M."/>
            <person name="Zifcakova L."/>
            <person name="Wipf D."/>
            <person name="Zambonelli A."/>
            <person name="Paolocci F."/>
            <person name="Nowrousian M."/>
            <person name="Ottonello S."/>
            <person name="Baldrian P."/>
            <person name="Spatafora J.W."/>
            <person name="Henrissat B."/>
            <person name="Nagy L.G."/>
            <person name="Aury J.M."/>
            <person name="Wincker P."/>
            <person name="Grigoriev I.V."/>
            <person name="Bonfante P."/>
            <person name="Martin F.M."/>
        </authorList>
    </citation>
    <scope>NUCLEOTIDE SEQUENCE [LARGE SCALE GENOMIC DNA]</scope>
    <source>
        <strain evidence="1 2">ATCC MYA-4762</strain>
    </source>
</reference>
<organism evidence="1 2">
    <name type="scientific">Terfezia boudieri ATCC MYA-4762</name>
    <dbReference type="NCBI Taxonomy" id="1051890"/>
    <lineage>
        <taxon>Eukaryota</taxon>
        <taxon>Fungi</taxon>
        <taxon>Dikarya</taxon>
        <taxon>Ascomycota</taxon>
        <taxon>Pezizomycotina</taxon>
        <taxon>Pezizomycetes</taxon>
        <taxon>Pezizales</taxon>
        <taxon>Pezizaceae</taxon>
        <taxon>Terfezia</taxon>
    </lineage>
</organism>
<protein>
    <submittedName>
        <fullName evidence="1">Uncharacterized protein</fullName>
    </submittedName>
</protein>
<name>A0A3N4LMS5_9PEZI</name>
<dbReference type="Proteomes" id="UP000267821">
    <property type="component" value="Unassembled WGS sequence"/>
</dbReference>
<proteinExistence type="predicted"/>